<dbReference type="InterPro" id="IPR051046">
    <property type="entry name" value="MurCDEF_CellWall_CoF430Synth"/>
</dbReference>
<keyword evidence="3" id="KW-0067">ATP-binding</keyword>
<sequence length="463" mass="51678">MILIVSKVRLESILAFASNSVKQKKLSTFDLKYKLKMLTSILKFKLGILAQMYLRRYQPVIIGVTGNVGKTSTKEMIGAILKDFKTVRVSAGNLNNDFGIPLTIFGGFDDEYYTNGPSPWFWAKVLWVSFFRLIFNSEYPQALVLEYGADHPGDIKKLVLKYRPHISVITSVGEIPVHVEFFKDADALADEKSNLIKCLTENDFAVLNIEDERVRKMEDRTRAKVITYGQSKNADVWASDLEIQMSETGHPLGVTFKINKGESLAPVKIEGSLGRSQALSAAAATAVGLTLSRNMAEISNSLRSYKGPKGRLKILSGINNSHIIDDTYNASPASTRLALETLREVPALRKIAVLGDMLELGDYSERAHQEIGRLAAQVADVIICVGEQSKHIADSAYQVLPVYVFETSDQAKDKVKELIREHDLILIKGSQSMRMEKIVVEILADPQQASQLLVRQSRRWRSK</sequence>
<dbReference type="SUPFAM" id="SSF53244">
    <property type="entry name" value="MurD-like peptide ligases, peptide-binding domain"/>
    <property type="match status" value="1"/>
</dbReference>
<dbReference type="InterPro" id="IPR036615">
    <property type="entry name" value="Mur_ligase_C_dom_sf"/>
</dbReference>
<evidence type="ECO:0000313" key="7">
    <source>
        <dbReference type="Proteomes" id="UP000177605"/>
    </source>
</evidence>
<dbReference type="InterPro" id="IPR004101">
    <property type="entry name" value="Mur_ligase_C"/>
</dbReference>
<feature type="domain" description="Mur ligase central" evidence="5">
    <location>
        <begin position="140"/>
        <end position="286"/>
    </location>
</feature>
<dbReference type="SUPFAM" id="SSF53623">
    <property type="entry name" value="MurD-like peptide ligases, catalytic domain"/>
    <property type="match status" value="1"/>
</dbReference>
<proteinExistence type="predicted"/>
<comment type="caution">
    <text evidence="6">The sequence shown here is derived from an EMBL/GenBank/DDBJ whole genome shotgun (WGS) entry which is preliminary data.</text>
</comment>
<accession>A0A1F8F1J1</accession>
<evidence type="ECO:0008006" key="8">
    <source>
        <dbReference type="Google" id="ProtNLM"/>
    </source>
</evidence>
<gene>
    <name evidence="6" type="ORF">A2669_02855</name>
</gene>
<dbReference type="AlphaFoldDB" id="A0A1F8F1J1"/>
<protein>
    <recommendedName>
        <fullName evidence="8">UDP-N-acetylmuramoyl-tripeptide--D-alanyl-D-alanine ligase</fullName>
    </recommendedName>
</protein>
<feature type="domain" description="Mur ligase central" evidence="5">
    <location>
        <begin position="64"/>
        <end position="105"/>
    </location>
</feature>
<evidence type="ECO:0000259" key="5">
    <source>
        <dbReference type="Pfam" id="PF08245"/>
    </source>
</evidence>
<dbReference type="PANTHER" id="PTHR43024">
    <property type="entry name" value="UDP-N-ACETYLMURAMOYL-TRIPEPTIDE--D-ALANYL-D-ALANINE LIGASE"/>
    <property type="match status" value="1"/>
</dbReference>
<evidence type="ECO:0000313" key="6">
    <source>
        <dbReference type="EMBL" id="OGN06558.1"/>
    </source>
</evidence>
<evidence type="ECO:0000259" key="4">
    <source>
        <dbReference type="Pfam" id="PF02875"/>
    </source>
</evidence>
<keyword evidence="2" id="KW-0547">Nucleotide-binding</keyword>
<dbReference type="GO" id="GO:0016881">
    <property type="term" value="F:acid-amino acid ligase activity"/>
    <property type="evidence" value="ECO:0007669"/>
    <property type="project" value="InterPro"/>
</dbReference>
<feature type="domain" description="Mur ligase C-terminal" evidence="4">
    <location>
        <begin position="310"/>
        <end position="430"/>
    </location>
</feature>
<dbReference type="Pfam" id="PF08245">
    <property type="entry name" value="Mur_ligase_M"/>
    <property type="match status" value="2"/>
</dbReference>
<dbReference type="InterPro" id="IPR036565">
    <property type="entry name" value="Mur-like_cat_sf"/>
</dbReference>
<evidence type="ECO:0000256" key="2">
    <source>
        <dbReference type="ARBA" id="ARBA00022741"/>
    </source>
</evidence>
<name>A0A1F8F1J1_9BACT</name>
<dbReference type="EMBL" id="MGJM01000013">
    <property type="protein sequence ID" value="OGN06558.1"/>
    <property type="molecule type" value="Genomic_DNA"/>
</dbReference>
<dbReference type="GO" id="GO:0005524">
    <property type="term" value="F:ATP binding"/>
    <property type="evidence" value="ECO:0007669"/>
    <property type="project" value="UniProtKB-KW"/>
</dbReference>
<reference evidence="6 7" key="1">
    <citation type="journal article" date="2016" name="Nat. Commun.">
        <title>Thousands of microbial genomes shed light on interconnected biogeochemical processes in an aquifer system.</title>
        <authorList>
            <person name="Anantharaman K."/>
            <person name="Brown C.T."/>
            <person name="Hug L.A."/>
            <person name="Sharon I."/>
            <person name="Castelle C.J."/>
            <person name="Probst A.J."/>
            <person name="Thomas B.C."/>
            <person name="Singh A."/>
            <person name="Wilkins M.J."/>
            <person name="Karaoz U."/>
            <person name="Brodie E.L."/>
            <person name="Williams K.H."/>
            <person name="Hubbard S.S."/>
            <person name="Banfield J.F."/>
        </authorList>
    </citation>
    <scope>NUCLEOTIDE SEQUENCE [LARGE SCALE GENOMIC DNA]</scope>
</reference>
<evidence type="ECO:0000256" key="3">
    <source>
        <dbReference type="ARBA" id="ARBA00022840"/>
    </source>
</evidence>
<dbReference type="PANTHER" id="PTHR43024:SF1">
    <property type="entry name" value="UDP-N-ACETYLMURAMOYL-TRIPEPTIDE--D-ALANYL-D-ALANINE LIGASE"/>
    <property type="match status" value="1"/>
</dbReference>
<keyword evidence="1" id="KW-0436">Ligase</keyword>
<dbReference type="Pfam" id="PF02875">
    <property type="entry name" value="Mur_ligase_C"/>
    <property type="match status" value="1"/>
</dbReference>
<dbReference type="Gene3D" id="3.90.190.20">
    <property type="entry name" value="Mur ligase, C-terminal domain"/>
    <property type="match status" value="1"/>
</dbReference>
<dbReference type="Gene3D" id="3.40.1190.10">
    <property type="entry name" value="Mur-like, catalytic domain"/>
    <property type="match status" value="1"/>
</dbReference>
<dbReference type="Proteomes" id="UP000177605">
    <property type="component" value="Unassembled WGS sequence"/>
</dbReference>
<evidence type="ECO:0000256" key="1">
    <source>
        <dbReference type="ARBA" id="ARBA00022598"/>
    </source>
</evidence>
<organism evidence="6 7">
    <name type="scientific">Candidatus Yanofskybacteria bacterium RIFCSPHIGHO2_01_FULL_48_25b</name>
    <dbReference type="NCBI Taxonomy" id="1802672"/>
    <lineage>
        <taxon>Bacteria</taxon>
        <taxon>Candidatus Yanofskyibacteriota</taxon>
    </lineage>
</organism>
<dbReference type="InterPro" id="IPR013221">
    <property type="entry name" value="Mur_ligase_cen"/>
</dbReference>